<feature type="transmembrane region" description="Helical" evidence="1">
    <location>
        <begin position="101"/>
        <end position="124"/>
    </location>
</feature>
<dbReference type="PANTHER" id="PTHR13906:SF7">
    <property type="entry name" value="LYSOPHOSPHOLIPID ACYLTRANSFERASE 2"/>
    <property type="match status" value="1"/>
</dbReference>
<dbReference type="RefSeq" id="XP_023389371.1">
    <property type="nucleotide sequence ID" value="XM_023533603.1"/>
</dbReference>
<evidence type="ECO:0000313" key="4">
    <source>
        <dbReference type="RefSeq" id="XP_023389371.1"/>
    </source>
</evidence>
<evidence type="ECO:0000256" key="2">
    <source>
        <dbReference type="SAM" id="SignalP"/>
    </source>
</evidence>
<dbReference type="Proteomes" id="UP000515202">
    <property type="component" value="Unplaced"/>
</dbReference>
<dbReference type="GeneID" id="105295454"/>
<protein>
    <submittedName>
        <fullName evidence="4">Uncharacterized protein LOC105295454</fullName>
    </submittedName>
</protein>
<feature type="signal peptide" evidence="2">
    <location>
        <begin position="1"/>
        <end position="18"/>
    </location>
</feature>
<feature type="chain" id="PRO_5028327684" evidence="2">
    <location>
        <begin position="19"/>
        <end position="313"/>
    </location>
</feature>
<keyword evidence="1" id="KW-0472">Membrane</keyword>
<evidence type="ECO:0000256" key="1">
    <source>
        <dbReference type="SAM" id="Phobius"/>
    </source>
</evidence>
<dbReference type="AlphaFoldDB" id="A0A6P6CPA2"/>
<dbReference type="GO" id="GO:0030258">
    <property type="term" value="P:lipid modification"/>
    <property type="evidence" value="ECO:0007669"/>
    <property type="project" value="TreeGrafter"/>
</dbReference>
<dbReference type="GO" id="GO:0016746">
    <property type="term" value="F:acyltransferase activity"/>
    <property type="evidence" value="ECO:0007669"/>
    <property type="project" value="TreeGrafter"/>
</dbReference>
<dbReference type="GO" id="GO:0016020">
    <property type="term" value="C:membrane"/>
    <property type="evidence" value="ECO:0007669"/>
    <property type="project" value="TreeGrafter"/>
</dbReference>
<dbReference type="KEGG" id="pvp:105295454"/>
<dbReference type="OrthoDB" id="286734at2759"/>
<proteinExistence type="predicted"/>
<organism evidence="3 4">
    <name type="scientific">Pteropus vampyrus</name>
    <name type="common">Large flying fox</name>
    <dbReference type="NCBI Taxonomy" id="132908"/>
    <lineage>
        <taxon>Eukaryota</taxon>
        <taxon>Metazoa</taxon>
        <taxon>Chordata</taxon>
        <taxon>Craniata</taxon>
        <taxon>Vertebrata</taxon>
        <taxon>Euteleostomi</taxon>
        <taxon>Mammalia</taxon>
        <taxon>Eutheria</taxon>
        <taxon>Laurasiatheria</taxon>
        <taxon>Chiroptera</taxon>
        <taxon>Yinpterochiroptera</taxon>
        <taxon>Pteropodoidea</taxon>
        <taxon>Pteropodidae</taxon>
        <taxon>Pteropodinae</taxon>
        <taxon>Pteropus</taxon>
    </lineage>
</organism>
<name>A0A6P6CPA2_PTEVA</name>
<sequence>MGRWHEVASSLSVRTVLGVCRLLLECDIPPPPLVTAPHSSPDRWTEAVQLPLNPRAPQLRCPLLPLPALLLQVNFVVCQLFALLAAVWFRTYLHSSKTSSFIRHVVATLLGLYLALFCFGWYALHFLVQTGISYCIMIIIGVENVHKYCFVFALGYLIVCQITRVYIFDYGQYSADFSGPMMIITQKITSLAYEIHDGMFRQDEELTPSQRELAVSRSALPVKPVSGLTLTSDRLLRDRRLTGPMRAQPSLVFGMVSGDRVLTGLHCPPCCPQSAFHPVAGDHFNAYWVILFPSADENPPVVPLRIENKVPNF</sequence>
<feature type="transmembrane region" description="Helical" evidence="1">
    <location>
        <begin position="136"/>
        <end position="159"/>
    </location>
</feature>
<reference evidence="4" key="1">
    <citation type="submission" date="2025-08" db="UniProtKB">
        <authorList>
            <consortium name="RefSeq"/>
        </authorList>
    </citation>
    <scope>IDENTIFICATION</scope>
    <source>
        <tissue evidence="4">Kidney</tissue>
    </source>
</reference>
<gene>
    <name evidence="4" type="primary">LOC105295454</name>
</gene>
<accession>A0A6P6CPA2</accession>
<feature type="transmembrane region" description="Helical" evidence="1">
    <location>
        <begin position="69"/>
        <end position="89"/>
    </location>
</feature>
<dbReference type="InterPro" id="IPR049941">
    <property type="entry name" value="LPLAT_7/PORCN-like"/>
</dbReference>
<keyword evidence="1" id="KW-1133">Transmembrane helix</keyword>
<keyword evidence="1" id="KW-0812">Transmembrane</keyword>
<evidence type="ECO:0000313" key="3">
    <source>
        <dbReference type="Proteomes" id="UP000515202"/>
    </source>
</evidence>
<keyword evidence="2" id="KW-0732">Signal</keyword>
<keyword evidence="3" id="KW-1185">Reference proteome</keyword>
<dbReference type="PANTHER" id="PTHR13906">
    <property type="entry name" value="PORCUPINE"/>
    <property type="match status" value="1"/>
</dbReference>